<evidence type="ECO:0000256" key="5">
    <source>
        <dbReference type="ARBA" id="ARBA00023203"/>
    </source>
</evidence>
<dbReference type="GO" id="GO:0005524">
    <property type="term" value="F:ATP binding"/>
    <property type="evidence" value="ECO:0007669"/>
    <property type="project" value="UniProtKB-KW"/>
</dbReference>
<sequence length="141" mass="16720">MFKWLENRINKFLDRTHRQLASFIGILAIAGFEIFEMNSFEQLCISFTNEKLQQLFNNTIFVTEQEEYQRKGIEWQFIDFGLDFQPIIDLIEKPMGLLALLDEQCLFPKATDKSPVEKLRNSSFQICERRVISLLYVSRSR</sequence>
<dbReference type="Pfam" id="PF00063">
    <property type="entry name" value="Myosin_head"/>
    <property type="match status" value="1"/>
</dbReference>
<evidence type="ECO:0000256" key="4">
    <source>
        <dbReference type="ARBA" id="ARBA00023054"/>
    </source>
</evidence>
<dbReference type="SUPFAM" id="SSF52540">
    <property type="entry name" value="P-loop containing nucleoside triphosphate hydrolases"/>
    <property type="match status" value="1"/>
</dbReference>
<dbReference type="PROSITE" id="PS51456">
    <property type="entry name" value="MYOSIN_MOTOR"/>
    <property type="match status" value="1"/>
</dbReference>
<proteinExistence type="inferred from homology"/>
<dbReference type="Proteomes" id="UP001196413">
    <property type="component" value="Unassembled WGS sequence"/>
</dbReference>
<keyword evidence="7" id="KW-1133">Transmembrane helix</keyword>
<dbReference type="InterPro" id="IPR027417">
    <property type="entry name" value="P-loop_NTPase"/>
</dbReference>
<reference evidence="9" key="1">
    <citation type="submission" date="2021-06" db="EMBL/GenBank/DDBJ databases">
        <title>Parelaphostrongylus tenuis whole genome reference sequence.</title>
        <authorList>
            <person name="Garwood T.J."/>
            <person name="Larsen P.A."/>
            <person name="Fountain-Jones N.M."/>
            <person name="Garbe J.R."/>
            <person name="Macchietto M.G."/>
            <person name="Kania S.A."/>
            <person name="Gerhold R.W."/>
            <person name="Richards J.E."/>
            <person name="Wolf T.M."/>
        </authorList>
    </citation>
    <scope>NUCLEOTIDE SEQUENCE</scope>
    <source>
        <strain evidence="9">MNPRO001-30</strain>
        <tissue evidence="9">Meninges</tissue>
    </source>
</reference>
<keyword evidence="2" id="KW-0547">Nucleotide-binding</keyword>
<comment type="caution">
    <text evidence="9">The sequence shown here is derived from an EMBL/GenBank/DDBJ whole genome shotgun (WGS) entry which is preliminary data.</text>
</comment>
<keyword evidence="7" id="KW-0812">Transmembrane</keyword>
<name>A0AAD5MLE2_PARTN</name>
<protein>
    <submittedName>
        <fullName evidence="9">Myosin-10</fullName>
    </submittedName>
</protein>
<dbReference type="PANTHER" id="PTHR13140">
    <property type="entry name" value="MYOSIN"/>
    <property type="match status" value="1"/>
</dbReference>
<dbReference type="PANTHER" id="PTHR13140:SF857">
    <property type="entry name" value="MYOSIN-11"/>
    <property type="match status" value="1"/>
</dbReference>
<dbReference type="GO" id="GO:0051015">
    <property type="term" value="F:actin filament binding"/>
    <property type="evidence" value="ECO:0007669"/>
    <property type="project" value="TreeGrafter"/>
</dbReference>
<evidence type="ECO:0000256" key="6">
    <source>
        <dbReference type="PROSITE-ProRule" id="PRU00782"/>
    </source>
</evidence>
<dbReference type="GO" id="GO:0016020">
    <property type="term" value="C:membrane"/>
    <property type="evidence" value="ECO:0007669"/>
    <property type="project" value="TreeGrafter"/>
</dbReference>
<dbReference type="InterPro" id="IPR001609">
    <property type="entry name" value="Myosin_head_motor_dom-like"/>
</dbReference>
<dbReference type="GO" id="GO:0007015">
    <property type="term" value="P:actin filament organization"/>
    <property type="evidence" value="ECO:0007669"/>
    <property type="project" value="TreeGrafter"/>
</dbReference>
<evidence type="ECO:0000256" key="7">
    <source>
        <dbReference type="SAM" id="Phobius"/>
    </source>
</evidence>
<dbReference type="GO" id="GO:0016459">
    <property type="term" value="C:myosin complex"/>
    <property type="evidence" value="ECO:0007669"/>
    <property type="project" value="UniProtKB-KW"/>
</dbReference>
<keyword evidence="4" id="KW-0175">Coiled coil</keyword>
<dbReference type="Gene3D" id="1.20.58.530">
    <property type="match status" value="1"/>
</dbReference>
<dbReference type="GO" id="GO:0005737">
    <property type="term" value="C:cytoplasm"/>
    <property type="evidence" value="ECO:0007669"/>
    <property type="project" value="TreeGrafter"/>
</dbReference>
<evidence type="ECO:0000256" key="2">
    <source>
        <dbReference type="ARBA" id="ARBA00022741"/>
    </source>
</evidence>
<evidence type="ECO:0000256" key="3">
    <source>
        <dbReference type="ARBA" id="ARBA00022840"/>
    </source>
</evidence>
<evidence type="ECO:0000256" key="1">
    <source>
        <dbReference type="ARBA" id="ARBA00008314"/>
    </source>
</evidence>
<dbReference type="SMART" id="SM00242">
    <property type="entry name" value="MYSc"/>
    <property type="match status" value="1"/>
</dbReference>
<dbReference type="GO" id="GO:0000146">
    <property type="term" value="F:microfilament motor activity"/>
    <property type="evidence" value="ECO:0007669"/>
    <property type="project" value="TreeGrafter"/>
</dbReference>
<keyword evidence="6" id="KW-0518">Myosin</keyword>
<dbReference type="EMBL" id="JAHQIW010003935">
    <property type="protein sequence ID" value="KAJ1360677.1"/>
    <property type="molecule type" value="Genomic_DNA"/>
</dbReference>
<keyword evidence="6" id="KW-0505">Motor protein</keyword>
<comment type="caution">
    <text evidence="6">Lacks conserved residue(s) required for the propagation of feature annotation.</text>
</comment>
<comment type="similarity">
    <text evidence="1 6">Belongs to the TRAFAC class myosin-kinesin ATPase superfamily. Myosin family.</text>
</comment>
<feature type="transmembrane region" description="Helical" evidence="7">
    <location>
        <begin position="20"/>
        <end position="40"/>
    </location>
</feature>
<keyword evidence="10" id="KW-1185">Reference proteome</keyword>
<keyword evidence="5 6" id="KW-0009">Actin-binding</keyword>
<dbReference type="PRINTS" id="PR00193">
    <property type="entry name" value="MYOSINHEAVY"/>
</dbReference>
<keyword evidence="7" id="KW-0472">Membrane</keyword>
<evidence type="ECO:0000313" key="9">
    <source>
        <dbReference type="EMBL" id="KAJ1360677.1"/>
    </source>
</evidence>
<evidence type="ECO:0000259" key="8">
    <source>
        <dbReference type="PROSITE" id="PS51456"/>
    </source>
</evidence>
<organism evidence="9 10">
    <name type="scientific">Parelaphostrongylus tenuis</name>
    <name type="common">Meningeal worm</name>
    <dbReference type="NCBI Taxonomy" id="148309"/>
    <lineage>
        <taxon>Eukaryota</taxon>
        <taxon>Metazoa</taxon>
        <taxon>Ecdysozoa</taxon>
        <taxon>Nematoda</taxon>
        <taxon>Chromadorea</taxon>
        <taxon>Rhabditida</taxon>
        <taxon>Rhabditina</taxon>
        <taxon>Rhabditomorpha</taxon>
        <taxon>Strongyloidea</taxon>
        <taxon>Metastrongylidae</taxon>
        <taxon>Parelaphostrongylus</taxon>
    </lineage>
</organism>
<gene>
    <name evidence="9" type="primary">MYH10_2</name>
    <name evidence="9" type="ORF">KIN20_019705</name>
</gene>
<accession>A0AAD5MLE2</accession>
<keyword evidence="3" id="KW-0067">ATP-binding</keyword>
<dbReference type="AlphaFoldDB" id="A0AAD5MLE2"/>
<feature type="domain" description="Myosin motor" evidence="8">
    <location>
        <begin position="1"/>
        <end position="141"/>
    </location>
</feature>
<evidence type="ECO:0000313" key="10">
    <source>
        <dbReference type="Proteomes" id="UP001196413"/>
    </source>
</evidence>